<accession>A0ABU4GKM0</accession>
<keyword evidence="3" id="KW-1185">Reference proteome</keyword>
<dbReference type="GO" id="GO:0016757">
    <property type="term" value="F:glycosyltransferase activity"/>
    <property type="evidence" value="ECO:0007669"/>
    <property type="project" value="UniProtKB-KW"/>
</dbReference>
<dbReference type="PANTHER" id="PTHR43630:SF2">
    <property type="entry name" value="GLYCOSYLTRANSFERASE"/>
    <property type="match status" value="1"/>
</dbReference>
<dbReference type="InterPro" id="IPR001173">
    <property type="entry name" value="Glyco_trans_2-like"/>
</dbReference>
<dbReference type="Gene3D" id="1.25.40.10">
    <property type="entry name" value="Tetratricopeptide repeat domain"/>
    <property type="match status" value="1"/>
</dbReference>
<sequence length="440" mass="50811">MIRNVRLSQCMIVKNEEKNIRRALEWGKGTVFEQIVVDTGSDDHTVEIARELGATVFQFPWIDDFSAAKNFAIDKTKGDWIVFLDADEYYTSESAAKIIPILLQIENGHYETVKPHAVRSLLINLDDQGQAISTGNQERIFRNTSVLRYHNRIHETLYISDGNELVIVDASKDLKICHTGYTRQIYQETGKRERNIRILQHEVEECPDNYNAWSYLGDALLALESYMEAEQSYLHVIKNADRVLSKARMEAAFCNYLKLKFLCDTGTEKELFDIYHAGKASGCESPDLEYWFGYWYYKRDNKKNAVVYFEKALKILDQYNGSSFLDIAGGLLEVYQMLFCAYKEFGMISEMMRYGVLALRLNLYLMPIIQDILHLFKLEKGEALTGDITFEFLQKLYQPVSLKNKLFLLKASKMADFPALENKIYGLFSAEELNALENNN</sequence>
<evidence type="ECO:0000313" key="3">
    <source>
        <dbReference type="Proteomes" id="UP001276854"/>
    </source>
</evidence>
<proteinExistence type="predicted"/>
<dbReference type="InterPro" id="IPR011990">
    <property type="entry name" value="TPR-like_helical_dom_sf"/>
</dbReference>
<dbReference type="SUPFAM" id="SSF48452">
    <property type="entry name" value="TPR-like"/>
    <property type="match status" value="1"/>
</dbReference>
<dbReference type="CDD" id="cd02511">
    <property type="entry name" value="Beta4Glucosyltransferase"/>
    <property type="match status" value="1"/>
</dbReference>
<feature type="domain" description="Glycosyltransferase 2-like" evidence="1">
    <location>
        <begin position="10"/>
        <end position="102"/>
    </location>
</feature>
<dbReference type="SUPFAM" id="SSF53448">
    <property type="entry name" value="Nucleotide-diphospho-sugar transferases"/>
    <property type="match status" value="1"/>
</dbReference>
<reference evidence="2 3" key="1">
    <citation type="submission" date="2023-10" db="EMBL/GenBank/DDBJ databases">
        <title>A novel Glycoside Hydrolase 43-Like Enzyme from Clostrdium boliviensis is an Endo-xylanase, and a Candidate for Xylooligosaccharides Production from Different Xylan Substrates.</title>
        <authorList>
            <person name="Alvarez M.T."/>
            <person name="Rocabado-Villegas L.R."/>
            <person name="Salas-Veizaga D.M."/>
            <person name="Linares-Pasten J.A."/>
            <person name="Gudmundsdottir E.E."/>
            <person name="Hreggvidsson G.O."/>
            <person name="Adlercreutz P."/>
            <person name="Nordberg Karlsson E."/>
        </authorList>
    </citation>
    <scope>NUCLEOTIDE SEQUENCE [LARGE SCALE GENOMIC DNA]</scope>
    <source>
        <strain evidence="2 3">E-1</strain>
    </source>
</reference>
<keyword evidence="2" id="KW-0328">Glycosyltransferase</keyword>
<dbReference type="InterPro" id="IPR029044">
    <property type="entry name" value="Nucleotide-diphossugar_trans"/>
</dbReference>
<evidence type="ECO:0000259" key="1">
    <source>
        <dbReference type="Pfam" id="PF00535"/>
    </source>
</evidence>
<protein>
    <submittedName>
        <fullName evidence="2">Glycosyltransferase family 2 protein</fullName>
        <ecNumber evidence="2">2.4.-.-</ecNumber>
    </submittedName>
</protein>
<dbReference type="RefSeq" id="WP_318064390.1">
    <property type="nucleotide sequence ID" value="NZ_JAWONS010000179.1"/>
</dbReference>
<dbReference type="EC" id="2.4.-.-" evidence="2"/>
<gene>
    <name evidence="2" type="ORF">RZO55_11255</name>
</gene>
<dbReference type="Proteomes" id="UP001276854">
    <property type="component" value="Unassembled WGS sequence"/>
</dbReference>
<dbReference type="PANTHER" id="PTHR43630">
    <property type="entry name" value="POLY-BETA-1,6-N-ACETYL-D-GLUCOSAMINE SYNTHASE"/>
    <property type="match status" value="1"/>
</dbReference>
<organism evidence="2 3">
    <name type="scientific">Clostridium boliviensis</name>
    <dbReference type="NCBI Taxonomy" id="318465"/>
    <lineage>
        <taxon>Bacteria</taxon>
        <taxon>Bacillati</taxon>
        <taxon>Bacillota</taxon>
        <taxon>Clostridia</taxon>
        <taxon>Eubacteriales</taxon>
        <taxon>Clostridiaceae</taxon>
        <taxon>Clostridium</taxon>
    </lineage>
</organism>
<name>A0ABU4GKM0_9CLOT</name>
<dbReference type="Pfam" id="PF00535">
    <property type="entry name" value="Glycos_transf_2"/>
    <property type="match status" value="1"/>
</dbReference>
<dbReference type="EMBL" id="JAWONS010000179">
    <property type="protein sequence ID" value="MDW2798154.1"/>
    <property type="molecule type" value="Genomic_DNA"/>
</dbReference>
<dbReference type="Gene3D" id="3.90.550.10">
    <property type="entry name" value="Spore Coat Polysaccharide Biosynthesis Protein SpsA, Chain A"/>
    <property type="match status" value="1"/>
</dbReference>
<evidence type="ECO:0000313" key="2">
    <source>
        <dbReference type="EMBL" id="MDW2798154.1"/>
    </source>
</evidence>
<comment type="caution">
    <text evidence="2">The sequence shown here is derived from an EMBL/GenBank/DDBJ whole genome shotgun (WGS) entry which is preliminary data.</text>
</comment>
<keyword evidence="2" id="KW-0808">Transferase</keyword>